<comment type="caution">
    <text evidence="5">The sequence shown here is derived from an EMBL/GenBank/DDBJ whole genome shotgun (WGS) entry which is preliminary data.</text>
</comment>
<dbReference type="SMART" id="SM00054">
    <property type="entry name" value="EFh"/>
    <property type="match status" value="2"/>
</dbReference>
<dbReference type="CDD" id="cd00051">
    <property type="entry name" value="EFh"/>
    <property type="match status" value="1"/>
</dbReference>
<dbReference type="InterPro" id="IPR011992">
    <property type="entry name" value="EF-hand-dom_pair"/>
</dbReference>
<reference evidence="5" key="1">
    <citation type="submission" date="2021-02" db="EMBL/GenBank/DDBJ databases">
        <authorList>
            <person name="Dougan E. K."/>
            <person name="Rhodes N."/>
            <person name="Thang M."/>
            <person name="Chan C."/>
        </authorList>
    </citation>
    <scope>NUCLEOTIDE SEQUENCE</scope>
</reference>
<dbReference type="GO" id="GO:0005509">
    <property type="term" value="F:calcium ion binding"/>
    <property type="evidence" value="ECO:0007669"/>
    <property type="project" value="InterPro"/>
</dbReference>
<sequence length="475" mass="53045">MSFSITLSYTGTTILYPLKLSFNFAFNLILHNGHYPSSRHYTGNHFSPVGNPSAGLAEGDNTTVLVIIGSILIGLLLVLLVVLLRRNSLKEEQRDARTRRSHVTDSRDAPHAYGQQLYQRSVPASSAASTAPAPPAPQAPPPRPPPCAARRAFDAIDTDHSGFITRSELAPYLRNLPPDTAEAVYRSLDGDRDDRISFEEFAKYFFPVSLPFQDQTETEPEHEKPVLGICANYLLTVFPELAQVTTKLDNPNFYEMSAVLAAGPTGLGYGKTCPRDGKPGCSIVDAVEPRHRGQVTHFLSWCWAYKLKDFVSAIGTWAKKQGLVAGDVFIWICFFCNNQYRILESATQTGSDELKTIFESHLSKAGRMLIMLDSFESPAYVTRAWCIFETYVCFFNKFPMTIILPERAEDVFRQRMEAGGLRGLRDEFGALDVRSARASSEADQRMIRDLILRTTGYDVVNEAVKQCLLDQLTYL</sequence>
<feature type="domain" description="EF-hand" evidence="4">
    <location>
        <begin position="149"/>
        <end position="179"/>
    </location>
</feature>
<dbReference type="Pfam" id="PF13499">
    <property type="entry name" value="EF-hand_7"/>
    <property type="match status" value="1"/>
</dbReference>
<dbReference type="OrthoDB" id="406239at2759"/>
<name>A0A812N5Z3_SYMPI</name>
<feature type="non-terminal residue" evidence="5">
    <location>
        <position position="475"/>
    </location>
</feature>
<dbReference type="AlphaFoldDB" id="A0A812N5Z3"/>
<feature type="region of interest" description="Disordered" evidence="2">
    <location>
        <begin position="91"/>
        <end position="149"/>
    </location>
</feature>
<feature type="compositionally biased region" description="Low complexity" evidence="2">
    <location>
        <begin position="120"/>
        <end position="131"/>
    </location>
</feature>
<protein>
    <submittedName>
        <fullName evidence="5">Caln1 protein</fullName>
    </submittedName>
</protein>
<keyword evidence="3" id="KW-0812">Transmembrane</keyword>
<dbReference type="PROSITE" id="PS50222">
    <property type="entry name" value="EF_HAND_2"/>
    <property type="match status" value="2"/>
</dbReference>
<dbReference type="EMBL" id="CAJNIZ010009922">
    <property type="protein sequence ID" value="CAE7290537.1"/>
    <property type="molecule type" value="Genomic_DNA"/>
</dbReference>
<dbReference type="InterPro" id="IPR018247">
    <property type="entry name" value="EF_Hand_1_Ca_BS"/>
</dbReference>
<keyword evidence="6" id="KW-1185">Reference proteome</keyword>
<keyword evidence="1" id="KW-0106">Calcium</keyword>
<organism evidence="5 6">
    <name type="scientific">Symbiodinium pilosum</name>
    <name type="common">Dinoflagellate</name>
    <dbReference type="NCBI Taxonomy" id="2952"/>
    <lineage>
        <taxon>Eukaryota</taxon>
        <taxon>Sar</taxon>
        <taxon>Alveolata</taxon>
        <taxon>Dinophyceae</taxon>
        <taxon>Suessiales</taxon>
        <taxon>Symbiodiniaceae</taxon>
        <taxon>Symbiodinium</taxon>
    </lineage>
</organism>
<evidence type="ECO:0000256" key="3">
    <source>
        <dbReference type="SAM" id="Phobius"/>
    </source>
</evidence>
<accession>A0A812N5Z3</accession>
<dbReference type="InterPro" id="IPR002048">
    <property type="entry name" value="EF_hand_dom"/>
</dbReference>
<evidence type="ECO:0000256" key="1">
    <source>
        <dbReference type="ARBA" id="ARBA00022837"/>
    </source>
</evidence>
<evidence type="ECO:0000256" key="2">
    <source>
        <dbReference type="SAM" id="MobiDB-lite"/>
    </source>
</evidence>
<dbReference type="Proteomes" id="UP000649617">
    <property type="component" value="Unassembled WGS sequence"/>
</dbReference>
<proteinExistence type="predicted"/>
<keyword evidence="3" id="KW-0472">Membrane</keyword>
<keyword evidence="3" id="KW-1133">Transmembrane helix</keyword>
<feature type="domain" description="EF-hand" evidence="4">
    <location>
        <begin position="181"/>
        <end position="211"/>
    </location>
</feature>
<feature type="transmembrane region" description="Helical" evidence="3">
    <location>
        <begin position="64"/>
        <end position="84"/>
    </location>
</feature>
<dbReference type="Gene3D" id="1.10.238.10">
    <property type="entry name" value="EF-hand"/>
    <property type="match status" value="1"/>
</dbReference>
<feature type="compositionally biased region" description="Basic and acidic residues" evidence="2">
    <location>
        <begin position="91"/>
        <end position="110"/>
    </location>
</feature>
<gene>
    <name evidence="5" type="primary">Caln1</name>
    <name evidence="5" type="ORF">SPIL2461_LOCUS6522</name>
</gene>
<dbReference type="SUPFAM" id="SSF47473">
    <property type="entry name" value="EF-hand"/>
    <property type="match status" value="1"/>
</dbReference>
<dbReference type="PROSITE" id="PS00018">
    <property type="entry name" value="EF_HAND_1"/>
    <property type="match status" value="2"/>
</dbReference>
<evidence type="ECO:0000313" key="6">
    <source>
        <dbReference type="Proteomes" id="UP000649617"/>
    </source>
</evidence>
<feature type="compositionally biased region" description="Pro residues" evidence="2">
    <location>
        <begin position="132"/>
        <end position="147"/>
    </location>
</feature>
<evidence type="ECO:0000259" key="4">
    <source>
        <dbReference type="PROSITE" id="PS50222"/>
    </source>
</evidence>
<evidence type="ECO:0000313" key="5">
    <source>
        <dbReference type="EMBL" id="CAE7290537.1"/>
    </source>
</evidence>